<organism evidence="2 3">
    <name type="scientific">Liparis tanakae</name>
    <name type="common">Tanaka's snailfish</name>
    <dbReference type="NCBI Taxonomy" id="230148"/>
    <lineage>
        <taxon>Eukaryota</taxon>
        <taxon>Metazoa</taxon>
        <taxon>Chordata</taxon>
        <taxon>Craniata</taxon>
        <taxon>Vertebrata</taxon>
        <taxon>Euteleostomi</taxon>
        <taxon>Actinopterygii</taxon>
        <taxon>Neopterygii</taxon>
        <taxon>Teleostei</taxon>
        <taxon>Neoteleostei</taxon>
        <taxon>Acanthomorphata</taxon>
        <taxon>Eupercaria</taxon>
        <taxon>Perciformes</taxon>
        <taxon>Cottioidei</taxon>
        <taxon>Cottales</taxon>
        <taxon>Liparidae</taxon>
        <taxon>Liparis</taxon>
    </lineage>
</organism>
<evidence type="ECO:0000313" key="2">
    <source>
        <dbReference type="EMBL" id="TNN34192.1"/>
    </source>
</evidence>
<dbReference type="Proteomes" id="UP000314294">
    <property type="component" value="Unassembled WGS sequence"/>
</dbReference>
<evidence type="ECO:0000256" key="1">
    <source>
        <dbReference type="SAM" id="MobiDB-lite"/>
    </source>
</evidence>
<proteinExistence type="predicted"/>
<accession>A0A4Z2F131</accession>
<dbReference type="AlphaFoldDB" id="A0A4Z2F131"/>
<comment type="caution">
    <text evidence="2">The sequence shown here is derived from an EMBL/GenBank/DDBJ whole genome shotgun (WGS) entry which is preliminary data.</text>
</comment>
<dbReference type="EMBL" id="SRLO01002021">
    <property type="protein sequence ID" value="TNN34192.1"/>
    <property type="molecule type" value="Genomic_DNA"/>
</dbReference>
<keyword evidence="3" id="KW-1185">Reference proteome</keyword>
<evidence type="ECO:0000313" key="3">
    <source>
        <dbReference type="Proteomes" id="UP000314294"/>
    </source>
</evidence>
<name>A0A4Z2F131_9TELE</name>
<feature type="region of interest" description="Disordered" evidence="1">
    <location>
        <begin position="1"/>
        <end position="22"/>
    </location>
</feature>
<sequence>MPAASGPRSPPPFSSPPSLLLSSSSVADTAPGPFFFFSLAKMDDSLSGKGGISSRTGPLDLAGSDASCLVSLADAPPPRPMLTFTLHSMTQADRRAAAELRPAAIRTNQDVSASNGRELQVLDSPLLQLHVGVADLAVAAQHLLDGGLGLWEQVDKLDVSGQQQGASRHRAQVELGVEQVELDQGARYLKDRLGGVALHVVSVDDDLDDAVPHLLADVVAGDADEVQDGVHVPGVVHGVLLRENGHLQHLDEEKRNAHHLYIFSSSHLTFREE</sequence>
<gene>
    <name evidence="2" type="ORF">EYF80_055642</name>
</gene>
<protein>
    <submittedName>
        <fullName evidence="2">Uncharacterized protein</fullName>
    </submittedName>
</protein>
<dbReference type="OrthoDB" id="10641482at2759"/>
<reference evidence="2 3" key="1">
    <citation type="submission" date="2019-03" db="EMBL/GenBank/DDBJ databases">
        <title>First draft genome of Liparis tanakae, snailfish: a comprehensive survey of snailfish specific genes.</title>
        <authorList>
            <person name="Kim W."/>
            <person name="Song I."/>
            <person name="Jeong J.-H."/>
            <person name="Kim D."/>
            <person name="Kim S."/>
            <person name="Ryu S."/>
            <person name="Song J.Y."/>
            <person name="Lee S.K."/>
        </authorList>
    </citation>
    <scope>NUCLEOTIDE SEQUENCE [LARGE SCALE GENOMIC DNA]</scope>
    <source>
        <tissue evidence="2">Muscle</tissue>
    </source>
</reference>